<protein>
    <submittedName>
        <fullName evidence="1">Uncharacterized protein</fullName>
    </submittedName>
</protein>
<name>A0A806KJ58_9BACT</name>
<organism evidence="1">
    <name type="scientific">uncultured bacterium contig00019</name>
    <dbReference type="NCBI Taxonomy" id="1181510"/>
    <lineage>
        <taxon>Bacteria</taxon>
        <taxon>environmental samples</taxon>
    </lineage>
</organism>
<reference evidence="1" key="1">
    <citation type="submission" date="2012-03" db="EMBL/GenBank/DDBJ databases">
        <title>Functional metagenomics reveals considerable lignocellulase gene clusters in the gut microbiome of a wood-feeding higher termite.</title>
        <authorList>
            <person name="Liu N."/>
        </authorList>
    </citation>
    <scope>NUCLEOTIDE SEQUENCE</scope>
</reference>
<evidence type="ECO:0000313" key="1">
    <source>
        <dbReference type="EMBL" id="AGS52920.1"/>
    </source>
</evidence>
<sequence>MDAMKKAMSAIEKAENSDKVFSPYELFGIEIGLGWYGLLLPVIKEIDDYNKLNPDNKITIEQIKEKFGTLRIYASGCPDYIKKMIIKAEDESAHICEFCGVRCKTVQINNWYWTLCKKHAKEKQEEYDSGVNVVKSMLILNELEQYVNEKEKKMG</sequence>
<accession>A0A806KJ58</accession>
<dbReference type="AlphaFoldDB" id="A0A806KJ58"/>
<dbReference type="EMBL" id="JQ844216">
    <property type="protein sequence ID" value="AGS52920.1"/>
    <property type="molecule type" value="Genomic_DNA"/>
</dbReference>
<proteinExistence type="predicted"/>